<sequence length="135" mass="15435">KEERASNVVASIPATAIDCEEGYEVEYIQKLARKLGVSGSKVVKARKTTRAKDKTAKNQVLLVVEIKSPGARTDMIRSPRKLRDDESHNRERHSRNDLLPESKTFNGRVMKFKTSPDGKKRFRGIRNRELKMIKL</sequence>
<feature type="compositionally biased region" description="Basic and acidic residues" evidence="1">
    <location>
        <begin position="74"/>
        <end position="100"/>
    </location>
</feature>
<accession>A0A3M7P832</accession>
<evidence type="ECO:0000256" key="1">
    <source>
        <dbReference type="SAM" id="MobiDB-lite"/>
    </source>
</evidence>
<dbReference type="EMBL" id="REGN01012504">
    <property type="protein sequence ID" value="RMZ95218.1"/>
    <property type="molecule type" value="Genomic_DNA"/>
</dbReference>
<gene>
    <name evidence="2" type="ORF">BpHYR1_023883</name>
</gene>
<proteinExistence type="predicted"/>
<comment type="caution">
    <text evidence="2">The sequence shown here is derived from an EMBL/GenBank/DDBJ whole genome shotgun (WGS) entry which is preliminary data.</text>
</comment>
<organism evidence="2 3">
    <name type="scientific">Brachionus plicatilis</name>
    <name type="common">Marine rotifer</name>
    <name type="synonym">Brachionus muelleri</name>
    <dbReference type="NCBI Taxonomy" id="10195"/>
    <lineage>
        <taxon>Eukaryota</taxon>
        <taxon>Metazoa</taxon>
        <taxon>Spiralia</taxon>
        <taxon>Gnathifera</taxon>
        <taxon>Rotifera</taxon>
        <taxon>Eurotatoria</taxon>
        <taxon>Monogononta</taxon>
        <taxon>Pseudotrocha</taxon>
        <taxon>Ploima</taxon>
        <taxon>Brachionidae</taxon>
        <taxon>Brachionus</taxon>
    </lineage>
</organism>
<keyword evidence="3" id="KW-1185">Reference proteome</keyword>
<feature type="region of interest" description="Disordered" evidence="1">
    <location>
        <begin position="72"/>
        <end position="120"/>
    </location>
</feature>
<protein>
    <submittedName>
        <fullName evidence="2">Uncharacterized protein</fullName>
    </submittedName>
</protein>
<name>A0A3M7P832_BRAPC</name>
<feature type="non-terminal residue" evidence="2">
    <location>
        <position position="1"/>
    </location>
</feature>
<evidence type="ECO:0000313" key="2">
    <source>
        <dbReference type="EMBL" id="RMZ95218.1"/>
    </source>
</evidence>
<dbReference type="AlphaFoldDB" id="A0A3M7P832"/>
<reference evidence="2 3" key="1">
    <citation type="journal article" date="2018" name="Sci. Rep.">
        <title>Genomic signatures of local adaptation to the degree of environmental predictability in rotifers.</title>
        <authorList>
            <person name="Franch-Gras L."/>
            <person name="Hahn C."/>
            <person name="Garcia-Roger E.M."/>
            <person name="Carmona M.J."/>
            <person name="Serra M."/>
            <person name="Gomez A."/>
        </authorList>
    </citation>
    <scope>NUCLEOTIDE SEQUENCE [LARGE SCALE GENOMIC DNA]</scope>
    <source>
        <strain evidence="2">HYR1</strain>
    </source>
</reference>
<dbReference type="Proteomes" id="UP000276133">
    <property type="component" value="Unassembled WGS sequence"/>
</dbReference>
<evidence type="ECO:0000313" key="3">
    <source>
        <dbReference type="Proteomes" id="UP000276133"/>
    </source>
</evidence>